<feature type="transmembrane region" description="Helical" evidence="7">
    <location>
        <begin position="101"/>
        <end position="119"/>
    </location>
</feature>
<dbReference type="Gene3D" id="1.20.1250.20">
    <property type="entry name" value="MFS general substrate transporter like domains"/>
    <property type="match status" value="1"/>
</dbReference>
<keyword evidence="5 7" id="KW-0472">Membrane</keyword>
<dbReference type="PANTHER" id="PTHR23513:SF6">
    <property type="entry name" value="MAJOR FACILITATOR SUPERFAMILY ASSOCIATED DOMAIN-CONTAINING PROTEIN"/>
    <property type="match status" value="1"/>
</dbReference>
<evidence type="ECO:0000256" key="3">
    <source>
        <dbReference type="ARBA" id="ARBA00022692"/>
    </source>
</evidence>
<feature type="transmembrane region" description="Helical" evidence="7">
    <location>
        <begin position="32"/>
        <end position="53"/>
    </location>
</feature>
<feature type="transmembrane region" description="Helical" evidence="7">
    <location>
        <begin position="397"/>
        <end position="415"/>
    </location>
</feature>
<accession>A0ABS4E5T0</accession>
<feature type="transmembrane region" description="Helical" evidence="7">
    <location>
        <begin position="273"/>
        <end position="295"/>
    </location>
</feature>
<evidence type="ECO:0000256" key="6">
    <source>
        <dbReference type="SAM" id="MobiDB-lite"/>
    </source>
</evidence>
<evidence type="ECO:0000256" key="2">
    <source>
        <dbReference type="ARBA" id="ARBA00022475"/>
    </source>
</evidence>
<keyword evidence="2" id="KW-1003">Cell membrane</keyword>
<dbReference type="Proteomes" id="UP000759443">
    <property type="component" value="Unassembled WGS sequence"/>
</dbReference>
<feature type="transmembrane region" description="Helical" evidence="7">
    <location>
        <begin position="174"/>
        <end position="194"/>
    </location>
</feature>
<feature type="transmembrane region" description="Helical" evidence="7">
    <location>
        <begin position="360"/>
        <end position="377"/>
    </location>
</feature>
<proteinExistence type="predicted"/>
<evidence type="ECO:0000313" key="9">
    <source>
        <dbReference type="Proteomes" id="UP000759443"/>
    </source>
</evidence>
<feature type="transmembrane region" description="Helical" evidence="7">
    <location>
        <begin position="301"/>
        <end position="323"/>
    </location>
</feature>
<feature type="transmembrane region" description="Helical" evidence="7">
    <location>
        <begin position="427"/>
        <end position="449"/>
    </location>
</feature>
<organism evidence="8 9">
    <name type="scientific">Rhizobium halophytocola</name>
    <dbReference type="NCBI Taxonomy" id="735519"/>
    <lineage>
        <taxon>Bacteria</taxon>
        <taxon>Pseudomonadati</taxon>
        <taxon>Pseudomonadota</taxon>
        <taxon>Alphaproteobacteria</taxon>
        <taxon>Hyphomicrobiales</taxon>
        <taxon>Rhizobiaceae</taxon>
        <taxon>Rhizobium/Agrobacterium group</taxon>
        <taxon>Rhizobium</taxon>
    </lineage>
</organism>
<comment type="caution">
    <text evidence="8">The sequence shown here is derived from an EMBL/GenBank/DDBJ whole genome shotgun (WGS) entry which is preliminary data.</text>
</comment>
<dbReference type="SUPFAM" id="SSF103473">
    <property type="entry name" value="MFS general substrate transporter"/>
    <property type="match status" value="1"/>
</dbReference>
<keyword evidence="3 7" id="KW-0812">Transmembrane</keyword>
<dbReference type="InterPro" id="IPR036259">
    <property type="entry name" value="MFS_trans_sf"/>
</dbReference>
<dbReference type="InterPro" id="IPR011701">
    <property type="entry name" value="MFS"/>
</dbReference>
<feature type="region of interest" description="Disordered" evidence="6">
    <location>
        <begin position="1"/>
        <end position="21"/>
    </location>
</feature>
<dbReference type="EMBL" id="JAGGJU010000016">
    <property type="protein sequence ID" value="MBP1853305.1"/>
    <property type="molecule type" value="Genomic_DNA"/>
</dbReference>
<feature type="transmembrane region" description="Helical" evidence="7">
    <location>
        <begin position="73"/>
        <end position="89"/>
    </location>
</feature>
<protein>
    <submittedName>
        <fullName evidence="8">MFS family permease</fullName>
    </submittedName>
</protein>
<comment type="subcellular location">
    <subcellularLocation>
        <location evidence="1">Cell membrane</location>
        <topology evidence="1">Multi-pass membrane protein</topology>
    </subcellularLocation>
</comment>
<dbReference type="Pfam" id="PF07690">
    <property type="entry name" value="MFS_1"/>
    <property type="match status" value="1"/>
</dbReference>
<keyword evidence="9" id="KW-1185">Reference proteome</keyword>
<evidence type="ECO:0000256" key="1">
    <source>
        <dbReference type="ARBA" id="ARBA00004651"/>
    </source>
</evidence>
<sequence length="473" mass="49514">MDQGAAGRKADDPASTGRTSAGQRLGADYWKLLLSSGMTNLADGIGLVAWPWLASLITRDPLAIALVGVAQRLPWFILSLPAGVIIDRLDRRQIVIAMDALRCLMLAVLTLAIALPGTMPPVPLAGFPVLALYGLLLFSALVTGSAEVLRDSSAGTLLPAIVPRDRLETANARMFGLEVLTNMMIGPSLAGFLLALALPLVFGLTGVAFALAGLLVFSIRGPFRATRRVTQGIDANPHADGGRGQPTVGATGFIGEAKEGLAYLFARPLLRDLALGLGCFNALENMLLIALVLYAQEVLHLGSAGYGLLLTGGAVGGLAAALVGERFIRLFGQAACLRLAVAILLLQAVVPLVLPFPEPIWLTLALFSAMGTVWNIITVSLRQRLIPAHLLGRVTSVYRLFGLGMIPLGFVLSGLTVTVTEPLVGRHAALCAPFALAAVLVALLLATLWRRLSPAAIAAFVSTAAGDEPEAAR</sequence>
<dbReference type="CDD" id="cd06173">
    <property type="entry name" value="MFS_MefA_like"/>
    <property type="match status" value="1"/>
</dbReference>
<name>A0ABS4E5T0_9HYPH</name>
<gene>
    <name evidence="8" type="ORF">J2Z17_004766</name>
</gene>
<feature type="transmembrane region" description="Helical" evidence="7">
    <location>
        <begin position="125"/>
        <end position="143"/>
    </location>
</feature>
<evidence type="ECO:0000256" key="7">
    <source>
        <dbReference type="SAM" id="Phobius"/>
    </source>
</evidence>
<dbReference type="RefSeq" id="WP_209948984.1">
    <property type="nucleotide sequence ID" value="NZ_JAGGJU010000016.1"/>
</dbReference>
<evidence type="ECO:0000313" key="8">
    <source>
        <dbReference type="EMBL" id="MBP1853305.1"/>
    </source>
</evidence>
<dbReference type="PANTHER" id="PTHR23513">
    <property type="entry name" value="INTEGRAL MEMBRANE EFFLUX PROTEIN-RELATED"/>
    <property type="match status" value="1"/>
</dbReference>
<feature type="transmembrane region" description="Helical" evidence="7">
    <location>
        <begin position="335"/>
        <end position="354"/>
    </location>
</feature>
<evidence type="ECO:0000256" key="4">
    <source>
        <dbReference type="ARBA" id="ARBA00022989"/>
    </source>
</evidence>
<evidence type="ECO:0000256" key="5">
    <source>
        <dbReference type="ARBA" id="ARBA00023136"/>
    </source>
</evidence>
<feature type="transmembrane region" description="Helical" evidence="7">
    <location>
        <begin position="200"/>
        <end position="219"/>
    </location>
</feature>
<reference evidence="8 9" key="1">
    <citation type="submission" date="2021-03" db="EMBL/GenBank/DDBJ databases">
        <title>Genomic Encyclopedia of Type Strains, Phase IV (KMG-IV): sequencing the most valuable type-strain genomes for metagenomic binning, comparative biology and taxonomic classification.</title>
        <authorList>
            <person name="Goeker M."/>
        </authorList>
    </citation>
    <scope>NUCLEOTIDE SEQUENCE [LARGE SCALE GENOMIC DNA]</scope>
    <source>
        <strain evidence="8 9">DSM 21600</strain>
    </source>
</reference>
<keyword evidence="4 7" id="KW-1133">Transmembrane helix</keyword>